<dbReference type="PANTHER" id="PTHR31917">
    <property type="entry name" value="AGENET DOMAIN-CONTAINING PROTEIN-RELATED"/>
    <property type="match status" value="1"/>
</dbReference>
<keyword evidence="2" id="KW-1185">Reference proteome</keyword>
<evidence type="ECO:0000313" key="2">
    <source>
        <dbReference type="Proteomes" id="UP000237105"/>
    </source>
</evidence>
<reference evidence="2" key="1">
    <citation type="submission" date="2016-06" db="EMBL/GenBank/DDBJ databases">
        <title>Parallel loss of symbiosis genes in relatives of nitrogen-fixing non-legume Parasponia.</title>
        <authorList>
            <person name="Van Velzen R."/>
            <person name="Holmer R."/>
            <person name="Bu F."/>
            <person name="Rutten L."/>
            <person name="Van Zeijl A."/>
            <person name="Liu W."/>
            <person name="Santuari L."/>
            <person name="Cao Q."/>
            <person name="Sharma T."/>
            <person name="Shen D."/>
            <person name="Roswanjaya Y."/>
            <person name="Wardhani T."/>
            <person name="Kalhor M.S."/>
            <person name="Jansen J."/>
            <person name="Van den Hoogen J."/>
            <person name="Gungor B."/>
            <person name="Hartog M."/>
            <person name="Hontelez J."/>
            <person name="Verver J."/>
            <person name="Yang W.-C."/>
            <person name="Schijlen E."/>
            <person name="Repin R."/>
            <person name="Schilthuizen M."/>
            <person name="Schranz E."/>
            <person name="Heidstra R."/>
            <person name="Miyata K."/>
            <person name="Fedorova E."/>
            <person name="Kohlen W."/>
            <person name="Bisseling T."/>
            <person name="Smit S."/>
            <person name="Geurts R."/>
        </authorList>
    </citation>
    <scope>NUCLEOTIDE SEQUENCE [LARGE SCALE GENOMIC DNA]</scope>
    <source>
        <strain evidence="2">cv. WU1-14</strain>
    </source>
</reference>
<accession>A0A2P5APE7</accession>
<dbReference type="EMBL" id="JXTB01000499">
    <property type="protein sequence ID" value="PON38321.1"/>
    <property type="molecule type" value="Genomic_DNA"/>
</dbReference>
<evidence type="ECO:0000313" key="1">
    <source>
        <dbReference type="EMBL" id="PON38321.1"/>
    </source>
</evidence>
<dbReference type="AlphaFoldDB" id="A0A2P5APE7"/>
<sequence>MTRSKCAAKTQGATVLSHLRMDLFVVTYENLVEENNHTKLLVDTVRHNEVRPVPPPPQINAAYGSGFSYLDRVDALDDDGW</sequence>
<proteinExistence type="predicted"/>
<dbReference type="PANTHER" id="PTHR31917:SF148">
    <property type="entry name" value="DUF724 DOMAIN-CONTAINING PROTEIN 2"/>
    <property type="match status" value="1"/>
</dbReference>
<comment type="caution">
    <text evidence="1">The sequence shown here is derived from an EMBL/GenBank/DDBJ whole genome shotgun (WGS) entry which is preliminary data.</text>
</comment>
<dbReference type="Proteomes" id="UP000237105">
    <property type="component" value="Unassembled WGS sequence"/>
</dbReference>
<name>A0A2P5APE7_PARAD</name>
<dbReference type="OrthoDB" id="1184447at2759"/>
<protein>
    <submittedName>
        <fullName evidence="1">Uncharacterized protein</fullName>
    </submittedName>
</protein>
<gene>
    <name evidence="1" type="ORF">PanWU01x14_313490</name>
</gene>
<organism evidence="1 2">
    <name type="scientific">Parasponia andersonii</name>
    <name type="common">Sponia andersonii</name>
    <dbReference type="NCBI Taxonomy" id="3476"/>
    <lineage>
        <taxon>Eukaryota</taxon>
        <taxon>Viridiplantae</taxon>
        <taxon>Streptophyta</taxon>
        <taxon>Embryophyta</taxon>
        <taxon>Tracheophyta</taxon>
        <taxon>Spermatophyta</taxon>
        <taxon>Magnoliopsida</taxon>
        <taxon>eudicotyledons</taxon>
        <taxon>Gunneridae</taxon>
        <taxon>Pentapetalae</taxon>
        <taxon>rosids</taxon>
        <taxon>fabids</taxon>
        <taxon>Rosales</taxon>
        <taxon>Cannabaceae</taxon>
        <taxon>Parasponia</taxon>
    </lineage>
</organism>